<organism evidence="2 3">
    <name type="scientific">Elliptochloris bilobata</name>
    <dbReference type="NCBI Taxonomy" id="381761"/>
    <lineage>
        <taxon>Eukaryota</taxon>
        <taxon>Viridiplantae</taxon>
        <taxon>Chlorophyta</taxon>
        <taxon>core chlorophytes</taxon>
        <taxon>Trebouxiophyceae</taxon>
        <taxon>Trebouxiophyceae incertae sedis</taxon>
        <taxon>Elliptochloris clade</taxon>
        <taxon>Elliptochloris</taxon>
    </lineage>
</organism>
<feature type="domain" description="Ubiquitin-like" evidence="1">
    <location>
        <begin position="161"/>
        <end position="215"/>
    </location>
</feature>
<reference evidence="2 3" key="1">
    <citation type="journal article" date="2024" name="Nat. Commun.">
        <title>Phylogenomics reveals the evolutionary origins of lichenization in chlorophyte algae.</title>
        <authorList>
            <person name="Puginier C."/>
            <person name="Libourel C."/>
            <person name="Otte J."/>
            <person name="Skaloud P."/>
            <person name="Haon M."/>
            <person name="Grisel S."/>
            <person name="Petersen M."/>
            <person name="Berrin J.G."/>
            <person name="Delaux P.M."/>
            <person name="Dal Grande F."/>
            <person name="Keller J."/>
        </authorList>
    </citation>
    <scope>NUCLEOTIDE SEQUENCE [LARGE SCALE GENOMIC DNA]</scope>
    <source>
        <strain evidence="2 3">SAG 245.80</strain>
    </source>
</reference>
<dbReference type="Proteomes" id="UP001445335">
    <property type="component" value="Unassembled WGS sequence"/>
</dbReference>
<evidence type="ECO:0000313" key="2">
    <source>
        <dbReference type="EMBL" id="KAK9836943.1"/>
    </source>
</evidence>
<dbReference type="AlphaFoldDB" id="A0AAW1RTW0"/>
<sequence length="468" mass="49713">MRNVTAAWGCEKNMETLASPWGCLLDKQAVDGRLSQGLASTSELLRMASAAALTVAWSQPRRVLAASSSALDVAWRQPRKVLEASLEASNSALDVACDVAWRAPARKVMEASNAALSAACRQPRRVLHASNAALGWGFGLLPLQTVLPFARKGEAARGECLRVEIKLANGHDMRLDLTEETSVAAMQEHVARAVGVPARRQFLVVAEERARGASLGHLAKRMQLNLSAPKDLRSSLIQWINFVFLPEAVNRELYGRGVIGLVKSSHWYQQLQESQQLSLPAIGDAVRVQIETLAGQVLAAEVDSSASLAAMRAGIERETGVLAEQQRLLILERNGPSALTSVTNTLLRQSLGATRSLAGAAAWAATRLLGAQRPPNGFTIQVKTHGGQCLSLDVTGDMTLDELRVMLEDAARPAKAAAAAAESLTGVAALAAAASDAALGMQAVHAIMFPELPPPPLVQPPSVRVCAI</sequence>
<dbReference type="InterPro" id="IPR029071">
    <property type="entry name" value="Ubiquitin-like_domsf"/>
</dbReference>
<proteinExistence type="predicted"/>
<gene>
    <name evidence="2" type="ORF">WJX81_001633</name>
</gene>
<feature type="domain" description="Ubiquitin-like" evidence="1">
    <location>
        <begin position="286"/>
        <end position="335"/>
    </location>
</feature>
<keyword evidence="3" id="KW-1185">Reference proteome</keyword>
<dbReference type="SUPFAM" id="SSF54236">
    <property type="entry name" value="Ubiquitin-like"/>
    <property type="match status" value="1"/>
</dbReference>
<evidence type="ECO:0000313" key="3">
    <source>
        <dbReference type="Proteomes" id="UP001445335"/>
    </source>
</evidence>
<protein>
    <recommendedName>
        <fullName evidence="1">Ubiquitin-like domain-containing protein</fullName>
    </recommendedName>
</protein>
<accession>A0AAW1RTW0</accession>
<dbReference type="EMBL" id="JALJOU010000024">
    <property type="protein sequence ID" value="KAK9836943.1"/>
    <property type="molecule type" value="Genomic_DNA"/>
</dbReference>
<evidence type="ECO:0000259" key="1">
    <source>
        <dbReference type="PROSITE" id="PS50053"/>
    </source>
</evidence>
<dbReference type="InterPro" id="IPR000626">
    <property type="entry name" value="Ubiquitin-like_dom"/>
</dbReference>
<name>A0AAW1RTW0_9CHLO</name>
<comment type="caution">
    <text evidence="2">The sequence shown here is derived from an EMBL/GenBank/DDBJ whole genome shotgun (WGS) entry which is preliminary data.</text>
</comment>
<dbReference type="PROSITE" id="PS50053">
    <property type="entry name" value="UBIQUITIN_2"/>
    <property type="match status" value="2"/>
</dbReference>